<protein>
    <submittedName>
        <fullName evidence="2">SnoaL-like domain-containing protein</fullName>
    </submittedName>
</protein>
<gene>
    <name evidence="2" type="ORF">SAMN02982922_2896</name>
</gene>
<proteinExistence type="predicted"/>
<organism evidence="2 3">
    <name type="scientific">Mesorhizobium australicum</name>
    <dbReference type="NCBI Taxonomy" id="536018"/>
    <lineage>
        <taxon>Bacteria</taxon>
        <taxon>Pseudomonadati</taxon>
        <taxon>Pseudomonadota</taxon>
        <taxon>Alphaproteobacteria</taxon>
        <taxon>Hyphomicrobiales</taxon>
        <taxon>Phyllobacteriaceae</taxon>
        <taxon>Mesorhizobium</taxon>
    </lineage>
</organism>
<dbReference type="RefSeq" id="WP_085464790.1">
    <property type="nucleotide sequence ID" value="NZ_FXBL01000004.1"/>
</dbReference>
<accession>A0A1X7NYM4</accession>
<dbReference type="InterPro" id="IPR032710">
    <property type="entry name" value="NTF2-like_dom_sf"/>
</dbReference>
<name>A0A1X7NYM4_9HYPH</name>
<dbReference type="EMBL" id="FXBL01000004">
    <property type="protein sequence ID" value="SMH43402.1"/>
    <property type="molecule type" value="Genomic_DNA"/>
</dbReference>
<dbReference type="InterPro" id="IPR037401">
    <property type="entry name" value="SnoaL-like"/>
</dbReference>
<dbReference type="AlphaFoldDB" id="A0A1X7NYM4"/>
<evidence type="ECO:0000259" key="1">
    <source>
        <dbReference type="Pfam" id="PF13577"/>
    </source>
</evidence>
<dbReference type="OrthoDB" id="581683at2"/>
<evidence type="ECO:0000313" key="2">
    <source>
        <dbReference type="EMBL" id="SMH43402.1"/>
    </source>
</evidence>
<dbReference type="Proteomes" id="UP000193083">
    <property type="component" value="Unassembled WGS sequence"/>
</dbReference>
<dbReference type="SUPFAM" id="SSF54427">
    <property type="entry name" value="NTF2-like"/>
    <property type="match status" value="1"/>
</dbReference>
<dbReference type="Gene3D" id="3.10.450.50">
    <property type="match status" value="1"/>
</dbReference>
<keyword evidence="3" id="KW-1185">Reference proteome</keyword>
<sequence length="173" mass="19765">MDQAKLTELIDREAIRDCLYRYCRGIDRGDEAALRSSYWPDATDRHGAYSGPVEGFIQMALGVFKTNPRNIHQVSNILIEFRSATDARVETYFNALQRGPGQDGVVRQFLLAGRYCDAFEKRGEEWRVARRTVAYDWVEEQTPPEGSDAERFGVRQPVGGFFPHDPVYALLKD</sequence>
<feature type="domain" description="SnoaL-like" evidence="1">
    <location>
        <begin position="8"/>
        <end position="132"/>
    </location>
</feature>
<evidence type="ECO:0000313" key="3">
    <source>
        <dbReference type="Proteomes" id="UP000193083"/>
    </source>
</evidence>
<reference evidence="2 3" key="1">
    <citation type="submission" date="2017-04" db="EMBL/GenBank/DDBJ databases">
        <authorList>
            <person name="Afonso C.L."/>
            <person name="Miller P.J."/>
            <person name="Scott M.A."/>
            <person name="Spackman E."/>
            <person name="Goraichik I."/>
            <person name="Dimitrov K.M."/>
            <person name="Suarez D.L."/>
            <person name="Swayne D.E."/>
        </authorList>
    </citation>
    <scope>NUCLEOTIDE SEQUENCE [LARGE SCALE GENOMIC DNA]</scope>
    <source>
        <strain evidence="2 3">B5P</strain>
    </source>
</reference>
<dbReference type="CDD" id="cd00531">
    <property type="entry name" value="NTF2_like"/>
    <property type="match status" value="1"/>
</dbReference>
<dbReference type="Pfam" id="PF13577">
    <property type="entry name" value="SnoaL_4"/>
    <property type="match status" value="1"/>
</dbReference>